<evidence type="ECO:0000256" key="3">
    <source>
        <dbReference type="ARBA" id="ARBA00022679"/>
    </source>
</evidence>
<dbReference type="GO" id="GO:0005524">
    <property type="term" value="F:ATP binding"/>
    <property type="evidence" value="ECO:0007669"/>
    <property type="project" value="UniProtKB-UniRule"/>
</dbReference>
<protein>
    <submittedName>
        <fullName evidence="10">CMGC/CDK protein kinase</fullName>
    </submittedName>
</protein>
<dbReference type="InterPro" id="IPR000719">
    <property type="entry name" value="Prot_kinase_dom"/>
</dbReference>
<keyword evidence="4 8" id="KW-0547">Nucleotide-binding</keyword>
<keyword evidence="5 10" id="KW-0418">Kinase</keyword>
<dbReference type="HOGENOM" id="CLU_000288_181_1_1"/>
<dbReference type="GeneID" id="19882227"/>
<reference evidence="11" key="1">
    <citation type="submission" date="2011-05" db="EMBL/GenBank/DDBJ databases">
        <title>The genome sequence of Vittaforma corneae strain ATCC 50505.</title>
        <authorList>
            <consortium name="The Broad Institute Genome Sequencing Platform"/>
            <person name="Cuomo C."/>
            <person name="Didier E."/>
            <person name="Bowers L."/>
            <person name="Young S.K."/>
            <person name="Zeng Q."/>
            <person name="Gargeya S."/>
            <person name="Fitzgerald M."/>
            <person name="Haas B."/>
            <person name="Abouelleil A."/>
            <person name="Alvarado L."/>
            <person name="Arachchi H.M."/>
            <person name="Berlin A."/>
            <person name="Chapman S.B."/>
            <person name="Gearin G."/>
            <person name="Goldberg J."/>
            <person name="Griggs A."/>
            <person name="Gujja S."/>
            <person name="Hansen M."/>
            <person name="Heiman D."/>
            <person name="Howarth C."/>
            <person name="Larimer J."/>
            <person name="Lui A."/>
            <person name="MacDonald P.J.P."/>
            <person name="McCowen C."/>
            <person name="Montmayeur A."/>
            <person name="Murphy C."/>
            <person name="Neiman D."/>
            <person name="Pearson M."/>
            <person name="Priest M."/>
            <person name="Roberts A."/>
            <person name="Saif S."/>
            <person name="Shea T."/>
            <person name="Sisk P."/>
            <person name="Stolte C."/>
            <person name="Sykes S."/>
            <person name="Wortman J."/>
            <person name="Nusbaum C."/>
            <person name="Birren B."/>
        </authorList>
    </citation>
    <scope>NUCLEOTIDE SEQUENCE [LARGE SCALE GENOMIC DNA]</scope>
    <source>
        <strain evidence="11">ATCC 50505</strain>
    </source>
</reference>
<evidence type="ECO:0000256" key="5">
    <source>
        <dbReference type="ARBA" id="ARBA00022777"/>
    </source>
</evidence>
<dbReference type="InParanoid" id="L2GKN1"/>
<dbReference type="EMBL" id="JH370144">
    <property type="protein sequence ID" value="ELA41411.1"/>
    <property type="molecule type" value="Genomic_DNA"/>
</dbReference>
<dbReference type="AlphaFoldDB" id="L2GKN1"/>
<organism evidence="10 11">
    <name type="scientific">Vittaforma corneae (strain ATCC 50505)</name>
    <name type="common">Microsporidian parasite</name>
    <name type="synonym">Nosema corneum</name>
    <dbReference type="NCBI Taxonomy" id="993615"/>
    <lineage>
        <taxon>Eukaryota</taxon>
        <taxon>Fungi</taxon>
        <taxon>Fungi incertae sedis</taxon>
        <taxon>Microsporidia</taxon>
        <taxon>Nosematidae</taxon>
        <taxon>Vittaforma</taxon>
    </lineage>
</organism>
<evidence type="ECO:0000256" key="7">
    <source>
        <dbReference type="ARBA" id="ARBA00023242"/>
    </source>
</evidence>
<dbReference type="InterPro" id="IPR050117">
    <property type="entry name" value="MAPK"/>
</dbReference>
<evidence type="ECO:0000256" key="6">
    <source>
        <dbReference type="ARBA" id="ARBA00022840"/>
    </source>
</evidence>
<dbReference type="Gene3D" id="1.10.510.10">
    <property type="entry name" value="Transferase(Phosphotransferase) domain 1"/>
    <property type="match status" value="1"/>
</dbReference>
<dbReference type="Pfam" id="PF00069">
    <property type="entry name" value="Pkinase"/>
    <property type="match status" value="1"/>
</dbReference>
<evidence type="ECO:0000256" key="4">
    <source>
        <dbReference type="ARBA" id="ARBA00022741"/>
    </source>
</evidence>
<evidence type="ECO:0000256" key="8">
    <source>
        <dbReference type="PROSITE-ProRule" id="PRU10141"/>
    </source>
</evidence>
<evidence type="ECO:0000256" key="1">
    <source>
        <dbReference type="ARBA" id="ARBA00004123"/>
    </source>
</evidence>
<proteinExistence type="predicted"/>
<sequence length="301" mass="34827">MDSLKIEELLGKGSSGKVYKALDTTTKNHYAIKKMNIHAENGVSMHAIREIKLLKKLKSKYVVELHHIRAINKCIDLVIEYMPFTLEYLISSKFSFTDNHFFLIMYQLLHAVSFIHSRAIIHRDLKPSHVLLDQNCNIKIIDFGMAREECLNMTNKISSLYYRAPETLLGDTQYSNKVDAWAVACIILEIKNGSPVFKGDDEISQCKLILSTFGQPETKYPWDDLYNVQKYAKTMTFEALFQNKFGHLVDEKSLQILREMMHLDKHRRLSVQNATKLEPIKRGESIKCCIEHKAPDTDNKR</sequence>
<dbReference type="InterPro" id="IPR011009">
    <property type="entry name" value="Kinase-like_dom_sf"/>
</dbReference>
<dbReference type="GO" id="GO:0004674">
    <property type="term" value="F:protein serine/threonine kinase activity"/>
    <property type="evidence" value="ECO:0007669"/>
    <property type="project" value="UniProtKB-KW"/>
</dbReference>
<feature type="binding site" evidence="8">
    <location>
        <position position="34"/>
    </location>
    <ligand>
        <name>ATP</name>
        <dbReference type="ChEBI" id="CHEBI:30616"/>
    </ligand>
</feature>
<dbReference type="Proteomes" id="UP000011082">
    <property type="component" value="Unassembled WGS sequence"/>
</dbReference>
<dbReference type="InterPro" id="IPR017441">
    <property type="entry name" value="Protein_kinase_ATP_BS"/>
</dbReference>
<evidence type="ECO:0000313" key="10">
    <source>
        <dbReference type="EMBL" id="ELA41411.1"/>
    </source>
</evidence>
<keyword evidence="6 8" id="KW-0067">ATP-binding</keyword>
<dbReference type="FunFam" id="1.10.510.10:FF:000624">
    <property type="entry name" value="Mitogen-activated protein kinase"/>
    <property type="match status" value="1"/>
</dbReference>
<keyword evidence="2" id="KW-0723">Serine/threonine-protein kinase</keyword>
<dbReference type="Gene3D" id="3.30.200.20">
    <property type="entry name" value="Phosphorylase Kinase, domain 1"/>
    <property type="match status" value="1"/>
</dbReference>
<dbReference type="RefSeq" id="XP_007604962.1">
    <property type="nucleotide sequence ID" value="XM_007604900.1"/>
</dbReference>
<gene>
    <name evidence="10" type="ORF">VICG_01516</name>
</gene>
<evidence type="ECO:0000313" key="11">
    <source>
        <dbReference type="Proteomes" id="UP000011082"/>
    </source>
</evidence>
<evidence type="ECO:0000259" key="9">
    <source>
        <dbReference type="PROSITE" id="PS50011"/>
    </source>
</evidence>
<evidence type="ECO:0000256" key="2">
    <source>
        <dbReference type="ARBA" id="ARBA00022527"/>
    </source>
</evidence>
<keyword evidence="3" id="KW-0808">Transferase</keyword>
<dbReference type="PANTHER" id="PTHR24055">
    <property type="entry name" value="MITOGEN-ACTIVATED PROTEIN KINASE"/>
    <property type="match status" value="1"/>
</dbReference>
<name>L2GKN1_VITCO</name>
<dbReference type="PROSITE" id="PS00107">
    <property type="entry name" value="PROTEIN_KINASE_ATP"/>
    <property type="match status" value="1"/>
</dbReference>
<accession>L2GKN1</accession>
<dbReference type="VEuPathDB" id="MicrosporidiaDB:VICG_01516"/>
<keyword evidence="7" id="KW-0539">Nucleus</keyword>
<dbReference type="GO" id="GO:0005634">
    <property type="term" value="C:nucleus"/>
    <property type="evidence" value="ECO:0007669"/>
    <property type="project" value="UniProtKB-SubCell"/>
</dbReference>
<dbReference type="STRING" id="993615.L2GKN1"/>
<comment type="subcellular location">
    <subcellularLocation>
        <location evidence="1">Nucleus</location>
    </subcellularLocation>
</comment>
<dbReference type="SUPFAM" id="SSF56112">
    <property type="entry name" value="Protein kinase-like (PK-like)"/>
    <property type="match status" value="1"/>
</dbReference>
<dbReference type="PROSITE" id="PS50011">
    <property type="entry name" value="PROTEIN_KINASE_DOM"/>
    <property type="match status" value="1"/>
</dbReference>
<keyword evidence="11" id="KW-1185">Reference proteome</keyword>
<dbReference type="OMA" id="FLCVIGK"/>
<feature type="domain" description="Protein kinase" evidence="9">
    <location>
        <begin position="4"/>
        <end position="281"/>
    </location>
</feature>
<dbReference type="OrthoDB" id="204883at2759"/>